<dbReference type="GO" id="GO:0090499">
    <property type="term" value="F:pimelyl-[acyl-carrier protein] methyl ester esterase activity"/>
    <property type="evidence" value="ECO:0007669"/>
    <property type="project" value="UniProtKB-EC"/>
</dbReference>
<evidence type="ECO:0000313" key="3">
    <source>
        <dbReference type="Proteomes" id="UP000679307"/>
    </source>
</evidence>
<dbReference type="Proteomes" id="UP000679307">
    <property type="component" value="Chromosome"/>
</dbReference>
<dbReference type="EC" id="3.1.1.85" evidence="2"/>
<dbReference type="InterPro" id="IPR000073">
    <property type="entry name" value="AB_hydrolase_1"/>
</dbReference>
<dbReference type="PANTHER" id="PTHR43798">
    <property type="entry name" value="MONOACYLGLYCEROL LIPASE"/>
    <property type="match status" value="1"/>
</dbReference>
<reference evidence="2 3" key="1">
    <citation type="submission" date="2021-05" db="EMBL/GenBank/DDBJ databases">
        <title>Complete genome of Nocardioides aquaticus KCTC 9944T isolated from meromictic and hypersaline Ekho Lake, Antarctica.</title>
        <authorList>
            <person name="Hwang K."/>
            <person name="Kim K.M."/>
            <person name="Choe H."/>
        </authorList>
    </citation>
    <scope>NUCLEOTIDE SEQUENCE [LARGE SCALE GENOMIC DNA]</scope>
    <source>
        <strain evidence="2 3">KCTC 9944</strain>
    </source>
</reference>
<organism evidence="2 3">
    <name type="scientific">Nocardioides aquaticus</name>
    <dbReference type="NCBI Taxonomy" id="160826"/>
    <lineage>
        <taxon>Bacteria</taxon>
        <taxon>Bacillati</taxon>
        <taxon>Actinomycetota</taxon>
        <taxon>Actinomycetes</taxon>
        <taxon>Propionibacteriales</taxon>
        <taxon>Nocardioidaceae</taxon>
        <taxon>Nocardioides</taxon>
    </lineage>
</organism>
<accession>A0ABX8EP40</accession>
<dbReference type="Gene3D" id="3.40.50.1820">
    <property type="entry name" value="alpha/beta hydrolase"/>
    <property type="match status" value="1"/>
</dbReference>
<sequence>MLLHAFPLDSTTFDRVLPHLAAAVRVVRVDLPGLGRSVDQAVGEPSVEAMARAVLRALDDAGVERAAVHGVSTGGYVALALADLAPERVTALLLSSTTPWVGAPDLPADRLAVAGELERRGDTEPVADAVEGGLGETARADQPDLVRLVAGIVRAADPHGVAWVARALAARADTSAVLAGFAGPVLLLYGEEDTEVPAGTVEQMAALRPASLVTTVEVLPRTGHLLALERPAEAARAMLDLVVGA</sequence>
<dbReference type="Pfam" id="PF12697">
    <property type="entry name" value="Abhydrolase_6"/>
    <property type="match status" value="1"/>
</dbReference>
<dbReference type="PANTHER" id="PTHR43798:SF33">
    <property type="entry name" value="HYDROLASE, PUTATIVE (AFU_ORTHOLOGUE AFUA_2G14860)-RELATED"/>
    <property type="match status" value="1"/>
</dbReference>
<dbReference type="PRINTS" id="PR00111">
    <property type="entry name" value="ABHYDROLASE"/>
</dbReference>
<dbReference type="InterPro" id="IPR050266">
    <property type="entry name" value="AB_hydrolase_sf"/>
</dbReference>
<name>A0ABX8EP40_9ACTN</name>
<protein>
    <submittedName>
        <fullName evidence="2">Pimeloyl-[acyl-carrier protein] methyl ester esterase</fullName>
        <ecNumber evidence="2">3.1.1.85</ecNumber>
    </submittedName>
</protein>
<evidence type="ECO:0000313" key="2">
    <source>
        <dbReference type="EMBL" id="QVT81451.1"/>
    </source>
</evidence>
<feature type="domain" description="AB hydrolase-1" evidence="1">
    <location>
        <begin position="2"/>
        <end position="236"/>
    </location>
</feature>
<keyword evidence="3" id="KW-1185">Reference proteome</keyword>
<dbReference type="InterPro" id="IPR029058">
    <property type="entry name" value="AB_hydrolase_fold"/>
</dbReference>
<keyword evidence="2" id="KW-0378">Hydrolase</keyword>
<proteinExistence type="predicted"/>
<evidence type="ECO:0000259" key="1">
    <source>
        <dbReference type="Pfam" id="PF12697"/>
    </source>
</evidence>
<gene>
    <name evidence="2" type="primary">bioH_2</name>
    <name evidence="2" type="ORF">ENKNEFLB_03861</name>
</gene>
<dbReference type="SUPFAM" id="SSF53474">
    <property type="entry name" value="alpha/beta-Hydrolases"/>
    <property type="match status" value="1"/>
</dbReference>
<dbReference type="EMBL" id="CP075371">
    <property type="protein sequence ID" value="QVT81451.1"/>
    <property type="molecule type" value="Genomic_DNA"/>
</dbReference>